<dbReference type="RefSeq" id="WP_020975907.1">
    <property type="nucleotide sequence ID" value="NC_022198.1"/>
</dbReference>
<dbReference type="InterPro" id="IPR032259">
    <property type="entry name" value="HIBYL-CoA-H"/>
</dbReference>
<dbReference type="Proteomes" id="UP000016943">
    <property type="component" value="Chromosome"/>
</dbReference>
<dbReference type="EC" id="3.1.2.4" evidence="2"/>
<proteinExistence type="predicted"/>
<dbReference type="KEGG" id="caz:CARG_03020"/>
<dbReference type="HOGENOM" id="CLU_009834_22_1_11"/>
<dbReference type="EMBL" id="CP006365">
    <property type="protein sequence ID" value="AGU14756.1"/>
    <property type="molecule type" value="Genomic_DNA"/>
</dbReference>
<dbReference type="NCBIfam" id="NF004127">
    <property type="entry name" value="PRK05617.1"/>
    <property type="match status" value="1"/>
</dbReference>
<dbReference type="PANTHER" id="PTHR43176">
    <property type="entry name" value="3-HYDROXYISOBUTYRYL-COA HYDROLASE-RELATED"/>
    <property type="match status" value="1"/>
</dbReference>
<dbReference type="GO" id="GO:0006574">
    <property type="term" value="P:L-valine catabolic process"/>
    <property type="evidence" value="ECO:0007669"/>
    <property type="project" value="TreeGrafter"/>
</dbReference>
<dbReference type="PANTHER" id="PTHR43176:SF3">
    <property type="entry name" value="3-HYDROXYISOBUTYRYL-COA HYDROLASE, MITOCHONDRIAL"/>
    <property type="match status" value="1"/>
</dbReference>
<evidence type="ECO:0000259" key="4">
    <source>
        <dbReference type="Pfam" id="PF16113"/>
    </source>
</evidence>
<dbReference type="Pfam" id="PF16113">
    <property type="entry name" value="ECH_2"/>
    <property type="match status" value="1"/>
</dbReference>
<evidence type="ECO:0000313" key="6">
    <source>
        <dbReference type="Proteomes" id="UP000016943"/>
    </source>
</evidence>
<accession>U3GXK1</accession>
<dbReference type="AlphaFoldDB" id="U3GXK1"/>
<keyword evidence="3" id="KW-0378">Hydrolase</keyword>
<dbReference type="InterPro" id="IPR045004">
    <property type="entry name" value="ECH_dom"/>
</dbReference>
<dbReference type="InterPro" id="IPR029045">
    <property type="entry name" value="ClpP/crotonase-like_dom_sf"/>
</dbReference>
<evidence type="ECO:0000256" key="3">
    <source>
        <dbReference type="ARBA" id="ARBA00022801"/>
    </source>
</evidence>
<protein>
    <recommendedName>
        <fullName evidence="2">3-hydroxyisobutyryl-CoA hydrolase</fullName>
        <ecNumber evidence="2">3.1.2.4</ecNumber>
    </recommendedName>
</protein>
<dbReference type="CDD" id="cd06558">
    <property type="entry name" value="crotonase-like"/>
    <property type="match status" value="1"/>
</dbReference>
<sequence length="361" mass="39775">MAHDTDVSTNDASTVPDNLVYAHVVGTTGRLELNRPRALNSLNLEMVEIILDYLEQWRDDPSVTHILITSTSERAFCAGGDVRAIREQGMQGQYAEGDRFFNTEYKMNEMLAVYPKPIVSLIHGVVMGGGLGVSAHGSHRVVTEKTFAAMPEMLIGFIPDVGMSWRMQKMVGGKGYASVALANFLATTGMYLKPADMLWSGLATHYIDSSKMDEFVEAVIDESKGVDAAIEAHTTTVAESSELARWEKQIEQCFAASSWSEIRANLEACADAEFVDLVREHTKLANPTSLVATIEVIAATVECSHIGQSLGHELTMGNQLRREPNFAEGVRAVLIDKDRNPSFVPNDIAEVDEQFYRDLLR</sequence>
<dbReference type="GeneID" id="78249431"/>
<evidence type="ECO:0000256" key="1">
    <source>
        <dbReference type="ARBA" id="ARBA00001709"/>
    </source>
</evidence>
<reference evidence="5 6" key="1">
    <citation type="journal article" date="2013" name="Genome Announc.">
        <title>Whole-Genome Sequence of the Clinical Strain Corynebacterium argentoratense DSM 44202, Isolated from a Human Throat Specimen.</title>
        <authorList>
            <person name="Bomholt C."/>
            <person name="Glaub A."/>
            <person name="Gravermann K."/>
            <person name="Albersmeier A."/>
            <person name="Brinkrolf K."/>
            <person name="Ruckert C."/>
            <person name="Tauch A."/>
        </authorList>
    </citation>
    <scope>NUCLEOTIDE SEQUENCE [LARGE SCALE GENOMIC DNA]</scope>
    <source>
        <strain evidence="5">DSM 44202</strain>
    </source>
</reference>
<comment type="catalytic activity">
    <reaction evidence="1">
        <text>3-hydroxy-2-methylpropanoyl-CoA + H2O = 3-hydroxy-2-methylpropanoate + CoA + H(+)</text>
        <dbReference type="Rhea" id="RHEA:20888"/>
        <dbReference type="ChEBI" id="CHEBI:11805"/>
        <dbReference type="ChEBI" id="CHEBI:15377"/>
        <dbReference type="ChEBI" id="CHEBI:15378"/>
        <dbReference type="ChEBI" id="CHEBI:57287"/>
        <dbReference type="ChEBI" id="CHEBI:57340"/>
        <dbReference type="EC" id="3.1.2.4"/>
    </reaction>
</comment>
<gene>
    <name evidence="5" type="ORF">CARG_03020</name>
</gene>
<organism evidence="5 6">
    <name type="scientific">Corynebacterium argentoratense DSM 44202</name>
    <dbReference type="NCBI Taxonomy" id="1348662"/>
    <lineage>
        <taxon>Bacteria</taxon>
        <taxon>Bacillati</taxon>
        <taxon>Actinomycetota</taxon>
        <taxon>Actinomycetes</taxon>
        <taxon>Mycobacteriales</taxon>
        <taxon>Corynebacteriaceae</taxon>
        <taxon>Corynebacterium</taxon>
    </lineage>
</organism>
<dbReference type="PATRIC" id="fig|1348662.3.peg.595"/>
<dbReference type="OrthoDB" id="9790967at2"/>
<dbReference type="Gene3D" id="3.90.226.10">
    <property type="entry name" value="2-enoyl-CoA Hydratase, Chain A, domain 1"/>
    <property type="match status" value="1"/>
</dbReference>
<keyword evidence="6" id="KW-1185">Reference proteome</keyword>
<dbReference type="GO" id="GO:0003860">
    <property type="term" value="F:3-hydroxyisobutyryl-CoA hydrolase activity"/>
    <property type="evidence" value="ECO:0007669"/>
    <property type="project" value="UniProtKB-EC"/>
</dbReference>
<dbReference type="eggNOG" id="COG1024">
    <property type="taxonomic scope" value="Bacteria"/>
</dbReference>
<dbReference type="SUPFAM" id="SSF52096">
    <property type="entry name" value="ClpP/crotonase"/>
    <property type="match status" value="1"/>
</dbReference>
<evidence type="ECO:0000313" key="5">
    <source>
        <dbReference type="EMBL" id="AGU14756.1"/>
    </source>
</evidence>
<dbReference type="STRING" id="1348662.CARG_03020"/>
<feature type="domain" description="Enoyl-CoA hydratase/isomerase" evidence="4">
    <location>
        <begin position="29"/>
        <end position="358"/>
    </location>
</feature>
<evidence type="ECO:0000256" key="2">
    <source>
        <dbReference type="ARBA" id="ARBA00011915"/>
    </source>
</evidence>
<name>U3GXK1_9CORY</name>